<keyword evidence="6" id="KW-1133">Transmembrane helix</keyword>
<dbReference type="SUPFAM" id="SSF48726">
    <property type="entry name" value="Immunoglobulin"/>
    <property type="match status" value="2"/>
</dbReference>
<reference evidence="14" key="1">
    <citation type="journal article" date="2015" name="PLoS Genet.">
        <title>Genome Sequencing of the Perciform Fish Larimichthys crocea Provides Insights into Molecular and Genetic Mechanisms of Stress Adaptation.</title>
        <authorList>
            <person name="Ao J."/>
            <person name="Mu Y."/>
            <person name="Xiang L.X."/>
            <person name="Fan D."/>
            <person name="Feng M."/>
            <person name="Zhang S."/>
            <person name="Shi Q."/>
            <person name="Zhu L.Y."/>
            <person name="Li T."/>
            <person name="Ding Y."/>
            <person name="Nie L."/>
            <person name="Li Q."/>
            <person name="Dong W.R."/>
            <person name="Jiang L."/>
            <person name="Sun B."/>
            <person name="Zhang X."/>
            <person name="Li M."/>
            <person name="Zhang H.Q."/>
            <person name="Xie S."/>
            <person name="Zhu Y."/>
            <person name="Jiang X."/>
            <person name="Wang X."/>
            <person name="Mu P."/>
            <person name="Chen W."/>
            <person name="Yue Z."/>
            <person name="Wang Z."/>
            <person name="Wang J."/>
            <person name="Shao J.Z."/>
            <person name="Chen X."/>
        </authorList>
    </citation>
    <scope>NUCLEOTIDE SEQUENCE [LARGE SCALE GENOMIC DNA]</scope>
    <source>
        <strain evidence="14">SSNF</strain>
        <tissue evidence="14">Blood</tissue>
    </source>
</reference>
<protein>
    <submittedName>
        <fullName evidence="14">Coxsackievirus and adenovirus receptor</fullName>
    </submittedName>
</protein>
<keyword evidence="10" id="KW-0325">Glycoprotein</keyword>
<dbReference type="InterPro" id="IPR003598">
    <property type="entry name" value="Ig_sub2"/>
</dbReference>
<evidence type="ECO:0000256" key="4">
    <source>
        <dbReference type="ARBA" id="ARBA00022737"/>
    </source>
</evidence>
<evidence type="ECO:0000256" key="6">
    <source>
        <dbReference type="ARBA" id="ARBA00022989"/>
    </source>
</evidence>
<evidence type="ECO:0000256" key="8">
    <source>
        <dbReference type="ARBA" id="ARBA00023157"/>
    </source>
</evidence>
<evidence type="ECO:0000259" key="13">
    <source>
        <dbReference type="PROSITE" id="PS50835"/>
    </source>
</evidence>
<organism evidence="14">
    <name type="scientific">Larimichthys crocea</name>
    <name type="common">Large yellow croaker</name>
    <name type="synonym">Pseudosciaena crocea</name>
    <dbReference type="NCBI Taxonomy" id="215358"/>
    <lineage>
        <taxon>Eukaryota</taxon>
        <taxon>Metazoa</taxon>
        <taxon>Chordata</taxon>
        <taxon>Craniata</taxon>
        <taxon>Vertebrata</taxon>
        <taxon>Euteleostomi</taxon>
        <taxon>Actinopterygii</taxon>
        <taxon>Neopterygii</taxon>
        <taxon>Teleostei</taxon>
        <taxon>Neoteleostei</taxon>
        <taxon>Acanthomorphata</taxon>
        <taxon>Eupercaria</taxon>
        <taxon>Sciaenidae</taxon>
        <taxon>Larimichthys</taxon>
    </lineage>
</organism>
<dbReference type="GO" id="GO:0050839">
    <property type="term" value="F:cell adhesion molecule binding"/>
    <property type="evidence" value="ECO:0007669"/>
    <property type="project" value="TreeGrafter"/>
</dbReference>
<dbReference type="PANTHER" id="PTHR44468:SF3">
    <property type="entry name" value="COXSACKIEVIRUS AND ADENOVIRUS RECEPTOR"/>
    <property type="match status" value="1"/>
</dbReference>
<dbReference type="EMBL" id="KQ041229">
    <property type="protein sequence ID" value="KKF29057.1"/>
    <property type="molecule type" value="Genomic_DNA"/>
</dbReference>
<gene>
    <name evidence="14" type="ORF">EH28_01002</name>
</gene>
<keyword evidence="3" id="KW-0732">Signal</keyword>
<dbReference type="InterPro" id="IPR007110">
    <property type="entry name" value="Ig-like_dom"/>
</dbReference>
<dbReference type="Gene3D" id="2.60.40.10">
    <property type="entry name" value="Immunoglobulins"/>
    <property type="match status" value="2"/>
</dbReference>
<dbReference type="InterPro" id="IPR013783">
    <property type="entry name" value="Ig-like_fold"/>
</dbReference>
<dbReference type="InterPro" id="IPR036179">
    <property type="entry name" value="Ig-like_dom_sf"/>
</dbReference>
<keyword evidence="7" id="KW-0472">Membrane</keyword>
<evidence type="ECO:0000256" key="10">
    <source>
        <dbReference type="ARBA" id="ARBA00023180"/>
    </source>
</evidence>
<keyword evidence="2" id="KW-0812">Transmembrane</keyword>
<dbReference type="SMART" id="SM00408">
    <property type="entry name" value="IGc2"/>
    <property type="match status" value="1"/>
</dbReference>
<feature type="domain" description="Ig-like" evidence="13">
    <location>
        <begin position="64"/>
        <end position="145"/>
    </location>
</feature>
<dbReference type="GO" id="GO:0034109">
    <property type="term" value="P:homotypic cell-cell adhesion"/>
    <property type="evidence" value="ECO:0007669"/>
    <property type="project" value="TreeGrafter"/>
</dbReference>
<dbReference type="Pfam" id="PF07686">
    <property type="entry name" value="V-set"/>
    <property type="match status" value="1"/>
</dbReference>
<name>A0A0F8ASK5_LARCR</name>
<evidence type="ECO:0000256" key="2">
    <source>
        <dbReference type="ARBA" id="ARBA00022692"/>
    </source>
</evidence>
<proteinExistence type="predicted"/>
<dbReference type="InterPro" id="IPR013106">
    <property type="entry name" value="Ig_V-set"/>
</dbReference>
<evidence type="ECO:0000256" key="1">
    <source>
        <dbReference type="ARBA" id="ARBA00022475"/>
    </source>
</evidence>
<keyword evidence="1" id="KW-1003">Cell membrane</keyword>
<evidence type="ECO:0000256" key="12">
    <source>
        <dbReference type="ARBA" id="ARBA00023768"/>
    </source>
</evidence>
<dbReference type="GO" id="GO:0016323">
    <property type="term" value="C:basolateral plasma membrane"/>
    <property type="evidence" value="ECO:0007669"/>
    <property type="project" value="UniProtKB-SubCell"/>
</dbReference>
<evidence type="ECO:0000256" key="7">
    <source>
        <dbReference type="ARBA" id="ARBA00023136"/>
    </source>
</evidence>
<evidence type="ECO:0000256" key="3">
    <source>
        <dbReference type="ARBA" id="ARBA00022729"/>
    </source>
</evidence>
<keyword evidence="9 14" id="KW-0675">Receptor</keyword>
<evidence type="ECO:0000256" key="5">
    <source>
        <dbReference type="ARBA" id="ARBA00022889"/>
    </source>
</evidence>
<dbReference type="GO" id="GO:0014704">
    <property type="term" value="C:intercalated disc"/>
    <property type="evidence" value="ECO:0007669"/>
    <property type="project" value="TreeGrafter"/>
</dbReference>
<keyword evidence="8" id="KW-1015">Disulfide bond</keyword>
<dbReference type="InterPro" id="IPR052307">
    <property type="entry name" value="EJ_Adhesion_Regulator"/>
</dbReference>
<dbReference type="Pfam" id="PF13927">
    <property type="entry name" value="Ig_3"/>
    <property type="match status" value="1"/>
</dbReference>
<dbReference type="GO" id="GO:0005923">
    <property type="term" value="C:bicellular tight junction"/>
    <property type="evidence" value="ECO:0007669"/>
    <property type="project" value="TreeGrafter"/>
</dbReference>
<keyword evidence="5" id="KW-0130">Cell adhesion</keyword>
<evidence type="ECO:0000256" key="11">
    <source>
        <dbReference type="ARBA" id="ARBA00023319"/>
    </source>
</evidence>
<dbReference type="PANTHER" id="PTHR44468">
    <property type="entry name" value="COXSACKIEVIRUS AND ADENOVIRUS RECEPTOR-RELATED"/>
    <property type="match status" value="1"/>
</dbReference>
<dbReference type="PROSITE" id="PS50835">
    <property type="entry name" value="IG_LIKE"/>
    <property type="match status" value="1"/>
</dbReference>
<dbReference type="AlphaFoldDB" id="A0A0F8ASK5"/>
<evidence type="ECO:0000256" key="9">
    <source>
        <dbReference type="ARBA" id="ARBA00023170"/>
    </source>
</evidence>
<sequence length="178" mass="20120">MLYNDLYNPLKGRVHFTFLETQNGDASLSIKDLRLTDTGTYQCKVKRLPEIDIKYIFLTVMERPSKPVCYMEGEATAGKHVVLKCRSSQGTPPLNYRWSKTSGNQIVDTTFVDTIGGTLYLPDITEQDCGTYLCTVESLENKVIEEGDLESKCQKCINNLSECMSLFYDLDNVTTTQV</sequence>
<keyword evidence="4" id="KW-0677">Repeat</keyword>
<comment type="subcellular location">
    <subcellularLocation>
        <location evidence="12">Basolateral cell membrane</location>
        <topology evidence="12">Single-pass type I membrane protein</topology>
    </subcellularLocation>
</comment>
<accession>A0A0F8ASK5</accession>
<keyword evidence="11" id="KW-0393">Immunoglobulin domain</keyword>
<evidence type="ECO:0000313" key="14">
    <source>
        <dbReference type="EMBL" id="KKF29057.1"/>
    </source>
</evidence>